<keyword evidence="1" id="KW-0732">Signal</keyword>
<accession>A0A223KV79</accession>
<dbReference type="Pfam" id="PF08239">
    <property type="entry name" value="SH3_3"/>
    <property type="match status" value="1"/>
</dbReference>
<reference evidence="3 4" key="1">
    <citation type="submission" date="2016-12" db="EMBL/GenBank/DDBJ databases">
        <title>The whole genome sequencing and assembly of Bacillus cohnii DSM 6307T strain.</title>
        <authorList>
            <person name="Lee Y.-J."/>
            <person name="Yi H."/>
            <person name="Bahn Y.-S."/>
            <person name="Kim J.F."/>
            <person name="Lee D.-W."/>
        </authorList>
    </citation>
    <scope>NUCLEOTIDE SEQUENCE [LARGE SCALE GENOMIC DNA]</scope>
    <source>
        <strain evidence="3 4">DSM 6307</strain>
    </source>
</reference>
<evidence type="ECO:0000313" key="3">
    <source>
        <dbReference type="EMBL" id="AST93376.1"/>
    </source>
</evidence>
<feature type="chain" id="PRO_5011316974" description="SH3b domain-containing protein" evidence="1">
    <location>
        <begin position="23"/>
        <end position="1275"/>
    </location>
</feature>
<dbReference type="RefSeq" id="WP_066417540.1">
    <property type="nucleotide sequence ID" value="NZ_CP018866.1"/>
</dbReference>
<dbReference type="InterPro" id="IPR011990">
    <property type="entry name" value="TPR-like_helical_dom_sf"/>
</dbReference>
<name>A0A223KV79_9BACI</name>
<evidence type="ECO:0000313" key="4">
    <source>
        <dbReference type="Proteomes" id="UP000215224"/>
    </source>
</evidence>
<dbReference type="SMART" id="SM00047">
    <property type="entry name" value="LYZ2"/>
    <property type="match status" value="1"/>
</dbReference>
<dbReference type="EMBL" id="CP018866">
    <property type="protein sequence ID" value="AST93376.1"/>
    <property type="molecule type" value="Genomic_DNA"/>
</dbReference>
<dbReference type="KEGG" id="bcoh:BC6307_19965"/>
<feature type="domain" description="SH3b" evidence="2">
    <location>
        <begin position="937"/>
        <end position="1009"/>
    </location>
</feature>
<feature type="signal peptide" evidence="1">
    <location>
        <begin position="1"/>
        <end position="22"/>
    </location>
</feature>
<dbReference type="Proteomes" id="UP000215224">
    <property type="component" value="Chromosome"/>
</dbReference>
<dbReference type="Gene3D" id="2.30.30.40">
    <property type="entry name" value="SH3 Domains"/>
    <property type="match status" value="1"/>
</dbReference>
<dbReference type="STRING" id="1314751.GCA_001591425_02893"/>
<organism evidence="3 4">
    <name type="scientific">Sutcliffiella cohnii</name>
    <dbReference type="NCBI Taxonomy" id="33932"/>
    <lineage>
        <taxon>Bacteria</taxon>
        <taxon>Bacillati</taxon>
        <taxon>Bacillota</taxon>
        <taxon>Bacilli</taxon>
        <taxon>Bacillales</taxon>
        <taxon>Bacillaceae</taxon>
        <taxon>Sutcliffiella</taxon>
    </lineage>
</organism>
<protein>
    <recommendedName>
        <fullName evidence="2">SH3b domain-containing protein</fullName>
    </recommendedName>
</protein>
<dbReference type="GO" id="GO:0004040">
    <property type="term" value="F:amidase activity"/>
    <property type="evidence" value="ECO:0007669"/>
    <property type="project" value="InterPro"/>
</dbReference>
<keyword evidence="4" id="KW-1185">Reference proteome</keyword>
<sequence>MKKTVSTLCVLLLLSPSQFVMANDSNANVIEEEFVDTESKEEENAFTVDDEADARKEDIIKEEEIAEVELSDIDEETAKDIGNDKQTDEQEVIEKSSVTVNTRKMDTVEATTITSIESDKGADYYYEQAVNENSASKKLELFIEGYEKYPNDSRFVDGIQSSAQSLLTWARRQHNQQQFTTAIDRYERILRAPQLNNAIQKSTEKHLSYANSKKLIPSADSLYSIASKQTTVSGIFASYVDAYEWYPEDGRFQQGLQSSAQNLYNWAIRQHDSGNFSTAIARYETILSVAGINQTIISNVESRLADAKIGKRSAKIILDLAVNESSASRKLALYVEGYEFYPNDKRFIDGIQTGSQLLLNWAKGQHNRGNYDTAIDRYNTILNTPIVNDVIIQSTEKHLEYALAKKVIPSADQLFNTAKAQTQVSAIFQTYAEGFELYPNDQRFVEGLQKSAQNLFNWAVRQHDAGNYETAINRYEMILAVSGINNSLLGSVQSRLTDAKIGKRPANVIFDLAQKETSASKILELYIEGFTFYPNDSRFVSGIEPSAISLFIWATNKHQAGDIDTALSRYQNILSAPTISNELIKKTTIQLSFAKKNELIPTPNGFYNIAMEVPTLTNRLNMMLDGWTIYNESSVLVNGINTTAGDLLSWASNQHENGQFGTAINRYQLILDIPVLADIIKQEAQLKLSYANKNLNYPSAQQQFEYASSQTSASHLLAAFIDGYILYPQDDRFIEGINSSAVSLLNWATNQHRNGNYSTAADRYERILSAPEVRSDILLEAEIKQSYAAKNQQIPSANQLINEAESNNSATGKFNLFINGYVLYPSDERFIYGVNASALNLLNWAKIQHENRRFDTAIDRYNRILNAPGVSNSVKEMASRLLVSAEKKETPKREFITYTQYNVTLSSALRTQMSLRDLPQTDRYRNAPAYIQTSSISEVYTRGIATAGSNLRTTPSLTGSVAFTVVQGTTFEILGSEKGDMWNGSDIWYKVRFEKRDLYIHSNLASSTNIGKLASSTPAYESTSTTSHVYGTRNAESEVVLVNYNKNSNWQQISLGAWRNAKESDVLSMLDPNNNDIFQHLVLTSSVGVSATQINNLLSGKGVLQGKGQAFIDASLLHSVNEVYLISHALLETSHGKSDLATGKLEVGKDRNGNLQLVTSSNRSSLTDIKPTYNMFGIGANDGDAERLGAFRAYREGWFTVDAAIIGGARFIGEDYIHNQNGQNTIYKMRWNPANPGTKQYATDVEWATKQLPNIKNMYNQLEAPVLHFDIPKYK</sequence>
<dbReference type="SUPFAM" id="SSF48452">
    <property type="entry name" value="TPR-like"/>
    <property type="match status" value="1"/>
</dbReference>
<dbReference type="InterPro" id="IPR003646">
    <property type="entry name" value="SH3-like_bac-type"/>
</dbReference>
<dbReference type="PROSITE" id="PS51781">
    <property type="entry name" value="SH3B"/>
    <property type="match status" value="1"/>
</dbReference>
<dbReference type="AlphaFoldDB" id="A0A223KV79"/>
<proteinExistence type="predicted"/>
<dbReference type="Gene3D" id="6.10.250.190">
    <property type="match status" value="8"/>
</dbReference>
<dbReference type="InterPro" id="IPR002901">
    <property type="entry name" value="MGlyc_endo_b_GlcNAc-like_dom"/>
</dbReference>
<gene>
    <name evidence="3" type="ORF">BC6307_19965</name>
</gene>
<evidence type="ECO:0000259" key="2">
    <source>
        <dbReference type="PROSITE" id="PS51781"/>
    </source>
</evidence>
<dbReference type="Pfam" id="PF01832">
    <property type="entry name" value="Glucosaminidase"/>
    <property type="match status" value="1"/>
</dbReference>
<evidence type="ECO:0000256" key="1">
    <source>
        <dbReference type="SAM" id="SignalP"/>
    </source>
</evidence>